<dbReference type="EMBL" id="JRAK01000152">
    <property type="protein sequence ID" value="KGN84234.1"/>
    <property type="molecule type" value="Genomic_DNA"/>
</dbReference>
<comment type="caution">
    <text evidence="1">The sequence shown here is derived from an EMBL/GenBank/DDBJ whole genome shotgun (WGS) entry which is preliminary data.</text>
</comment>
<evidence type="ECO:0000313" key="1">
    <source>
        <dbReference type="EMBL" id="KGN84234.1"/>
    </source>
</evidence>
<accession>A0A0A2F709</accession>
<dbReference type="AlphaFoldDB" id="A0A0A2F709"/>
<proteinExistence type="predicted"/>
<sequence>MSYIKQEEDRQIALLKEQADWFDRDPGGGIYRKHAYPHLLLDQEHNLWKGLRSDAVRYFKLNKIKWHTHAHNLKSSQVACVNHLMGIRKNKDLILKMLNACSPKTEFVDLLTLPYEAETYIGFEVVSGADWLNEGKLKRGSNCTSLDALIYALDAEGKKWLIPVEWKYTEHYYMQDKGAEAGGKGETRHARYDALIQHSKFLCPQTKAVGSIYYQEPFYQLMRQTLWAEQIIRQTFAQVKPELQAEFDTKEQFQADAVLHLHIIPRANKYIVPTKFSKEPIEKLWRGQLINPESYQVIDPKDLFAPIAKDLGRHWMTYLEARYW</sequence>
<dbReference type="Pfam" id="PF22558">
    <property type="entry name" value="REase-ARP"/>
    <property type="match status" value="1"/>
</dbReference>
<keyword evidence="2" id="KW-1185">Reference proteome</keyword>
<gene>
    <name evidence="1" type="ORF">HR15_11215</name>
</gene>
<reference evidence="1 2" key="1">
    <citation type="submission" date="2014-08" db="EMBL/GenBank/DDBJ databases">
        <title>Porphyromonas gulae strain:COT-052_OH3439 Genome sequencing.</title>
        <authorList>
            <person name="Wallis C."/>
            <person name="Deusch O."/>
            <person name="O'Flynn C."/>
            <person name="Davis I."/>
            <person name="Jospin G."/>
            <person name="Darling A.E."/>
            <person name="Coil D.A."/>
            <person name="Alexiev A."/>
            <person name="Horsfall A."/>
            <person name="Kirkwood N."/>
            <person name="Harris S."/>
            <person name="Eisen J.A."/>
        </authorList>
    </citation>
    <scope>NUCLEOTIDE SEQUENCE [LARGE SCALE GENOMIC DNA]</scope>
    <source>
        <strain evidence="2">COT-052 OH3439</strain>
    </source>
</reference>
<organism evidence="1 2">
    <name type="scientific">Porphyromonas gulae</name>
    <dbReference type="NCBI Taxonomy" id="111105"/>
    <lineage>
        <taxon>Bacteria</taxon>
        <taxon>Pseudomonadati</taxon>
        <taxon>Bacteroidota</taxon>
        <taxon>Bacteroidia</taxon>
        <taxon>Bacteroidales</taxon>
        <taxon>Porphyromonadaceae</taxon>
        <taxon>Porphyromonas</taxon>
    </lineage>
</organism>
<name>A0A0A2F709_9PORP</name>
<evidence type="ECO:0000313" key="2">
    <source>
        <dbReference type="Proteomes" id="UP000030146"/>
    </source>
</evidence>
<protein>
    <submittedName>
        <fullName evidence="1">Uncharacterized protein</fullName>
    </submittedName>
</protein>
<dbReference type="InterPro" id="IPR054333">
    <property type="entry name" value="REase-ARP-assoc"/>
</dbReference>
<dbReference type="RefSeq" id="WP_039426696.1">
    <property type="nucleotide sequence ID" value="NZ_JRAK01000152.1"/>
</dbReference>
<dbReference type="Proteomes" id="UP000030146">
    <property type="component" value="Unassembled WGS sequence"/>
</dbReference>